<feature type="compositionally biased region" description="Acidic residues" evidence="1">
    <location>
        <begin position="275"/>
        <end position="298"/>
    </location>
</feature>
<dbReference type="EMBL" id="MU006230">
    <property type="protein sequence ID" value="KAF2824554.1"/>
    <property type="molecule type" value="Genomic_DNA"/>
</dbReference>
<proteinExistence type="predicted"/>
<dbReference type="AlphaFoldDB" id="A0A6A6ZVQ9"/>
<feature type="region of interest" description="Disordered" evidence="1">
    <location>
        <begin position="267"/>
        <end position="298"/>
    </location>
</feature>
<name>A0A6A6ZVQ9_9PLEO</name>
<evidence type="ECO:0000256" key="1">
    <source>
        <dbReference type="SAM" id="MobiDB-lite"/>
    </source>
</evidence>
<dbReference type="Proteomes" id="UP000799424">
    <property type="component" value="Unassembled WGS sequence"/>
</dbReference>
<evidence type="ECO:0000313" key="3">
    <source>
        <dbReference type="Proteomes" id="UP000799424"/>
    </source>
</evidence>
<keyword evidence="3" id="KW-1185">Reference proteome</keyword>
<dbReference type="OrthoDB" id="4788824at2759"/>
<organism evidence="2 3">
    <name type="scientific">Ophiobolus disseminans</name>
    <dbReference type="NCBI Taxonomy" id="1469910"/>
    <lineage>
        <taxon>Eukaryota</taxon>
        <taxon>Fungi</taxon>
        <taxon>Dikarya</taxon>
        <taxon>Ascomycota</taxon>
        <taxon>Pezizomycotina</taxon>
        <taxon>Dothideomycetes</taxon>
        <taxon>Pleosporomycetidae</taxon>
        <taxon>Pleosporales</taxon>
        <taxon>Pleosporineae</taxon>
        <taxon>Phaeosphaeriaceae</taxon>
        <taxon>Ophiobolus</taxon>
    </lineage>
</organism>
<gene>
    <name evidence="2" type="ORF">CC86DRAFT_384163</name>
</gene>
<evidence type="ECO:0000313" key="2">
    <source>
        <dbReference type="EMBL" id="KAF2824554.1"/>
    </source>
</evidence>
<protein>
    <submittedName>
        <fullName evidence="2">Uncharacterized protein</fullName>
    </submittedName>
</protein>
<accession>A0A6A6ZVQ9</accession>
<reference evidence="2" key="1">
    <citation type="journal article" date="2020" name="Stud. Mycol.">
        <title>101 Dothideomycetes genomes: a test case for predicting lifestyles and emergence of pathogens.</title>
        <authorList>
            <person name="Haridas S."/>
            <person name="Albert R."/>
            <person name="Binder M."/>
            <person name="Bloem J."/>
            <person name="Labutti K."/>
            <person name="Salamov A."/>
            <person name="Andreopoulos B."/>
            <person name="Baker S."/>
            <person name="Barry K."/>
            <person name="Bills G."/>
            <person name="Bluhm B."/>
            <person name="Cannon C."/>
            <person name="Castanera R."/>
            <person name="Culley D."/>
            <person name="Daum C."/>
            <person name="Ezra D."/>
            <person name="Gonzalez J."/>
            <person name="Henrissat B."/>
            <person name="Kuo A."/>
            <person name="Liang C."/>
            <person name="Lipzen A."/>
            <person name="Lutzoni F."/>
            <person name="Magnuson J."/>
            <person name="Mondo S."/>
            <person name="Nolan M."/>
            <person name="Ohm R."/>
            <person name="Pangilinan J."/>
            <person name="Park H.-J."/>
            <person name="Ramirez L."/>
            <person name="Alfaro M."/>
            <person name="Sun H."/>
            <person name="Tritt A."/>
            <person name="Yoshinaga Y."/>
            <person name="Zwiers L.-H."/>
            <person name="Turgeon B."/>
            <person name="Goodwin S."/>
            <person name="Spatafora J."/>
            <person name="Crous P."/>
            <person name="Grigoriev I."/>
        </authorList>
    </citation>
    <scope>NUCLEOTIDE SEQUENCE</scope>
    <source>
        <strain evidence="2">CBS 113818</strain>
    </source>
</reference>
<sequence length="298" mass="32951">MEDKGQPWKSSFQGWQVQLSPSLDSKKWATPAGTDTSIIGKTITQLVAISSLSKPDYISHKFQDLIDKYGIAVLNHAITKGIKQAGVYDLLKLPSCDFTHNTLSAAANHHIVDENSQKAGVHVSLRKRNSDVALWKQNTTYCYTGKSVSFGERFEDHTPGQSKHANLIRRSQVRTCALCIRGCCRPDETIPTGSPLYGINRVQLGRLCCLWTANSRAILNFESSNTDTYSSQQTHFSKLASGALLYQQRADIPENLQSSSHNLRILENSAHLDDDASDGEDENEDDGDFDSDAASEDE</sequence>